<dbReference type="AlphaFoldDB" id="A0A0B4XFS3"/>
<dbReference type="RefSeq" id="WP_040115783.1">
    <property type="nucleotide sequence ID" value="NZ_CP006880.1"/>
</dbReference>
<evidence type="ECO:0000313" key="2">
    <source>
        <dbReference type="EMBL" id="AJD45610.1"/>
    </source>
</evidence>
<evidence type="ECO:0000313" key="3">
    <source>
        <dbReference type="Proteomes" id="UP000031368"/>
    </source>
</evidence>
<reference evidence="2 3" key="1">
    <citation type="submission" date="2013-11" db="EMBL/GenBank/DDBJ databases">
        <title>Complete genome sequence of Rhizobium gallicum bv. gallicum R602.</title>
        <authorList>
            <person name="Bustos P."/>
            <person name="Santamaria R.I."/>
            <person name="Lozano L."/>
            <person name="Acosta J.L."/>
            <person name="Ormeno-Orrillo E."/>
            <person name="Rogel M.A."/>
            <person name="Romero D."/>
            <person name="Cevallos M.A."/>
            <person name="Martinez-Romero E."/>
            <person name="Gonzalez V."/>
        </authorList>
    </citation>
    <scope>NUCLEOTIDE SEQUENCE [LARGE SCALE GENOMIC DNA]</scope>
    <source>
        <strain evidence="2 3">R602</strain>
        <plasmid evidence="2 3">pRgalR602c</plasmid>
    </source>
</reference>
<dbReference type="HOGENOM" id="CLU_102129_0_0_5"/>
<proteinExistence type="predicted"/>
<keyword evidence="1" id="KW-0732">Signal</keyword>
<organism evidence="2 3">
    <name type="scientific">Rhizobium gallicum bv. gallicum R602sp</name>
    <dbReference type="NCBI Taxonomy" id="1041138"/>
    <lineage>
        <taxon>Bacteria</taxon>
        <taxon>Pseudomonadati</taxon>
        <taxon>Pseudomonadota</taxon>
        <taxon>Alphaproteobacteria</taxon>
        <taxon>Hyphomicrobiales</taxon>
        <taxon>Rhizobiaceae</taxon>
        <taxon>Rhizobium/Agrobacterium group</taxon>
        <taxon>Rhizobium</taxon>
    </lineage>
</organism>
<keyword evidence="2" id="KW-0614">Plasmid</keyword>
<dbReference type="KEGG" id="rga:RGR602_PC01584"/>
<protein>
    <submittedName>
        <fullName evidence="2">Uncharacterized protein</fullName>
    </submittedName>
</protein>
<name>A0A0B4XFS3_9HYPH</name>
<dbReference type="EMBL" id="CP006880">
    <property type="protein sequence ID" value="AJD45610.1"/>
    <property type="molecule type" value="Genomic_DNA"/>
</dbReference>
<gene>
    <name evidence="2" type="ORF">RGR602_PC01584</name>
</gene>
<dbReference type="Proteomes" id="UP000031368">
    <property type="component" value="Plasmid pRgalR602c"/>
</dbReference>
<geneLocation type="plasmid" evidence="2 3">
    <name>pRgalR602c</name>
</geneLocation>
<keyword evidence="3" id="KW-1185">Reference proteome</keyword>
<accession>A0A0B4XFS3</accession>
<sequence>MSRRVFVIAILAALSAAPAAHPATNTDPDWPCVQRKVPELSIGQVWNAGELPETAKQWDKDPRLSDLAAELVKRSNPIDDARKQISDYIASLPKDQAHEKLEQLFMGVFDKINIERGLIISGISRYAESQRQLAADLRKKAAEVDKMRTASDADQTELARQTAQLTWETRIFEERVQSLSYVCEVPTMIEQRLYSLSKIISEMMQRN</sequence>
<feature type="chain" id="PRO_5002098706" evidence="1">
    <location>
        <begin position="23"/>
        <end position="207"/>
    </location>
</feature>
<evidence type="ECO:0000256" key="1">
    <source>
        <dbReference type="SAM" id="SignalP"/>
    </source>
</evidence>
<feature type="signal peptide" evidence="1">
    <location>
        <begin position="1"/>
        <end position="22"/>
    </location>
</feature>